<evidence type="ECO:0008006" key="4">
    <source>
        <dbReference type="Google" id="ProtNLM"/>
    </source>
</evidence>
<reference evidence="2" key="1">
    <citation type="submission" date="2022-10" db="EMBL/GenBank/DDBJ databases">
        <title>Novel sulphate-reducing endosymbionts in the free-living metamonad Anaeramoeba.</title>
        <authorList>
            <person name="Jerlstrom-Hultqvist J."/>
            <person name="Cepicka I."/>
            <person name="Gallot-Lavallee L."/>
            <person name="Salas-Leiva D."/>
            <person name="Curtis B.A."/>
            <person name="Zahonova K."/>
            <person name="Pipaliya S."/>
            <person name="Dacks J."/>
            <person name="Roger A.J."/>
        </authorList>
    </citation>
    <scope>NUCLEOTIDE SEQUENCE</scope>
    <source>
        <strain evidence="2">BMAN</strain>
    </source>
</reference>
<dbReference type="AlphaFoldDB" id="A0A9Q0RGM6"/>
<feature type="compositionally biased region" description="Basic and acidic residues" evidence="1">
    <location>
        <begin position="329"/>
        <end position="346"/>
    </location>
</feature>
<comment type="caution">
    <text evidence="2">The sequence shown here is derived from an EMBL/GenBank/DDBJ whole genome shotgun (WGS) entry which is preliminary data.</text>
</comment>
<evidence type="ECO:0000313" key="2">
    <source>
        <dbReference type="EMBL" id="KAJ5080231.1"/>
    </source>
</evidence>
<sequence>MGQKLVAKFAFLPPQNAPPPDTENATFLRTKNGYQFPVLWFVSHSSVEEHSSDTNAELDYTESQDDFSNSNSDLDSALEEEIKEVNLHAAEQIKHEMTNRFTIIFSHGNAESITLIYYWAKKFTEKTKTNMLLYEYSGYPYAEGECSEENTYDCAEAAYDFLVEKKGILPQNIVFFGHSLGSGPTVQLAITKECAGVILMSPLLSCMRTISKMSPGFDIFCNIQKVDKIHVPTLILHGQSDMIVSYSHGKTLFETIKKEFQYKLILIEEAGHNDIESNFEKIFYSEINAFLKHLELFEQKKKKSKKIKLKKEKIKNNENLTQNQSENDGFNKRNENENEKEKEKEKEKKKHKQKKQKYSESNDYISSLSNSFSENDGNYLIEKNNKITIIKAQKTRTDDSDFIKENTVKMPNIDQLIEKRYPEMDHDIVSLKINQFLVRECDSVMKNYFFLLDEEKQTKK</sequence>
<dbReference type="OrthoDB" id="446723at2759"/>
<dbReference type="PANTHER" id="PTHR12277">
    <property type="entry name" value="ALPHA/BETA HYDROLASE DOMAIN-CONTAINING PROTEIN"/>
    <property type="match status" value="1"/>
</dbReference>
<name>A0A9Q0RGM6_ANAIG</name>
<proteinExistence type="predicted"/>
<dbReference type="OMA" id="CMRTISK"/>
<organism evidence="2 3">
    <name type="scientific">Anaeramoeba ignava</name>
    <name type="common">Anaerobic marine amoeba</name>
    <dbReference type="NCBI Taxonomy" id="1746090"/>
    <lineage>
        <taxon>Eukaryota</taxon>
        <taxon>Metamonada</taxon>
        <taxon>Anaeramoebidae</taxon>
        <taxon>Anaeramoeba</taxon>
    </lineage>
</organism>
<dbReference type="PANTHER" id="PTHR12277:SF81">
    <property type="entry name" value="PROTEIN ABHD13"/>
    <property type="match status" value="1"/>
</dbReference>
<dbReference type="Gene3D" id="3.40.50.1820">
    <property type="entry name" value="alpha/beta hydrolase"/>
    <property type="match status" value="1"/>
</dbReference>
<accession>A0A9Q0RGM6</accession>
<dbReference type="EMBL" id="JAPDFW010000011">
    <property type="protein sequence ID" value="KAJ5080231.1"/>
    <property type="molecule type" value="Genomic_DNA"/>
</dbReference>
<dbReference type="InterPro" id="IPR029058">
    <property type="entry name" value="AB_hydrolase_fold"/>
</dbReference>
<gene>
    <name evidence="2" type="ORF">M0811_03715</name>
</gene>
<dbReference type="Pfam" id="PF06821">
    <property type="entry name" value="Ser_hydrolase"/>
    <property type="match status" value="1"/>
</dbReference>
<dbReference type="InterPro" id="IPR010662">
    <property type="entry name" value="RBBP9/YdeN"/>
</dbReference>
<evidence type="ECO:0000313" key="3">
    <source>
        <dbReference type="Proteomes" id="UP001149090"/>
    </source>
</evidence>
<keyword evidence="3" id="KW-1185">Reference proteome</keyword>
<dbReference type="Proteomes" id="UP001149090">
    <property type="component" value="Unassembled WGS sequence"/>
</dbReference>
<dbReference type="SUPFAM" id="SSF53474">
    <property type="entry name" value="alpha/beta-Hydrolases"/>
    <property type="match status" value="1"/>
</dbReference>
<protein>
    <recommendedName>
        <fullName evidence="4">Serine aminopeptidase S33 domain-containing protein</fullName>
    </recommendedName>
</protein>
<evidence type="ECO:0000256" key="1">
    <source>
        <dbReference type="SAM" id="MobiDB-lite"/>
    </source>
</evidence>
<feature type="region of interest" description="Disordered" evidence="1">
    <location>
        <begin position="308"/>
        <end position="362"/>
    </location>
</feature>
<feature type="compositionally biased region" description="Basic residues" evidence="1">
    <location>
        <begin position="347"/>
        <end position="356"/>
    </location>
</feature>